<keyword evidence="1" id="KW-0732">Signal</keyword>
<comment type="caution">
    <text evidence="3">The sequence shown here is derived from an EMBL/GenBank/DDBJ whole genome shotgun (WGS) entry which is preliminary data.</text>
</comment>
<protein>
    <submittedName>
        <fullName evidence="3">Porin family protein</fullName>
    </submittedName>
</protein>
<dbReference type="Proteomes" id="UP001596161">
    <property type="component" value="Unassembled WGS sequence"/>
</dbReference>
<organism evidence="3 4">
    <name type="scientific">Adhaeribacter terreus</name>
    <dbReference type="NCBI Taxonomy" id="529703"/>
    <lineage>
        <taxon>Bacteria</taxon>
        <taxon>Pseudomonadati</taxon>
        <taxon>Bacteroidota</taxon>
        <taxon>Cytophagia</taxon>
        <taxon>Cytophagales</taxon>
        <taxon>Hymenobacteraceae</taxon>
        <taxon>Adhaeribacter</taxon>
    </lineage>
</organism>
<dbReference type="EMBL" id="JBHSKT010000006">
    <property type="protein sequence ID" value="MFC5271237.1"/>
    <property type="molecule type" value="Genomic_DNA"/>
</dbReference>
<accession>A0ABW0EBI8</accession>
<evidence type="ECO:0000313" key="4">
    <source>
        <dbReference type="Proteomes" id="UP001596161"/>
    </source>
</evidence>
<feature type="domain" description="Outer membrane protein beta-barrel" evidence="2">
    <location>
        <begin position="42"/>
        <end position="191"/>
    </location>
</feature>
<evidence type="ECO:0000256" key="1">
    <source>
        <dbReference type="SAM" id="SignalP"/>
    </source>
</evidence>
<proteinExistence type="predicted"/>
<dbReference type="RefSeq" id="WP_378017604.1">
    <property type="nucleotide sequence ID" value="NZ_JBHSKT010000006.1"/>
</dbReference>
<reference evidence="4" key="1">
    <citation type="journal article" date="2019" name="Int. J. Syst. Evol. Microbiol.">
        <title>The Global Catalogue of Microorganisms (GCM) 10K type strain sequencing project: providing services to taxonomists for standard genome sequencing and annotation.</title>
        <authorList>
            <consortium name="The Broad Institute Genomics Platform"/>
            <consortium name="The Broad Institute Genome Sequencing Center for Infectious Disease"/>
            <person name="Wu L."/>
            <person name="Ma J."/>
        </authorList>
    </citation>
    <scope>NUCLEOTIDE SEQUENCE [LARGE SCALE GENOMIC DNA]</scope>
    <source>
        <strain evidence="4">KACC 12602</strain>
    </source>
</reference>
<name>A0ABW0EBI8_9BACT</name>
<gene>
    <name evidence="3" type="ORF">ACFPIB_11490</name>
</gene>
<evidence type="ECO:0000259" key="2">
    <source>
        <dbReference type="Pfam" id="PF13568"/>
    </source>
</evidence>
<dbReference type="Pfam" id="PF13568">
    <property type="entry name" value="OMP_b-brl_2"/>
    <property type="match status" value="1"/>
</dbReference>
<evidence type="ECO:0000313" key="3">
    <source>
        <dbReference type="EMBL" id="MFC5271237.1"/>
    </source>
</evidence>
<dbReference type="InterPro" id="IPR025665">
    <property type="entry name" value="Beta-barrel_OMP_2"/>
</dbReference>
<feature type="chain" id="PRO_5046910759" evidence="1">
    <location>
        <begin position="20"/>
        <end position="218"/>
    </location>
</feature>
<keyword evidence="4" id="KW-1185">Reference proteome</keyword>
<sequence length="218" mass="23947">MKKIFLLFAGLSLSICTMAQNTNVTTRLPQNHNLEGGGGDVDNSGFGIKGGVNFNQLRGGDKDNITNLKNLTTWHAGIYGQFPLAGSRVVSIQPEILFNRRAFEAQDTVEMKMDFLEVPFLFVFNVLDNVSLHIGPQAGVLLTVQENERELGESTKERMNNFVYGAVGGVEGRISFARIGARYHLGLNDIYKEPSTIAGKTVQDLKNGQFQVYVGVGF</sequence>
<feature type="signal peptide" evidence="1">
    <location>
        <begin position="1"/>
        <end position="19"/>
    </location>
</feature>